<feature type="transmembrane region" description="Helical" evidence="8">
    <location>
        <begin position="75"/>
        <end position="93"/>
    </location>
</feature>
<dbReference type="InterPro" id="IPR000522">
    <property type="entry name" value="ABC_transptr_permease_BtuC"/>
</dbReference>
<dbReference type="Pfam" id="PF01032">
    <property type="entry name" value="FecCD"/>
    <property type="match status" value="1"/>
</dbReference>
<keyword evidence="4" id="KW-1003">Cell membrane</keyword>
<feature type="transmembrane region" description="Helical" evidence="8">
    <location>
        <begin position="20"/>
        <end position="44"/>
    </location>
</feature>
<dbReference type="PANTHER" id="PTHR30472:SF24">
    <property type="entry name" value="FERRIC ENTEROBACTIN TRANSPORT SYSTEM PERMEASE PROTEIN FEPG"/>
    <property type="match status" value="1"/>
</dbReference>
<keyword evidence="7 8" id="KW-0472">Membrane</keyword>
<feature type="transmembrane region" description="Helical" evidence="8">
    <location>
        <begin position="248"/>
        <end position="275"/>
    </location>
</feature>
<proteinExistence type="inferred from homology"/>
<dbReference type="InterPro" id="IPR037294">
    <property type="entry name" value="ABC_BtuC-like"/>
</dbReference>
<keyword evidence="3" id="KW-0813">Transport</keyword>
<protein>
    <submittedName>
        <fullName evidence="9">Iron chelate uptake ABC transporter family permease subunit</fullName>
    </submittedName>
</protein>
<evidence type="ECO:0000256" key="1">
    <source>
        <dbReference type="ARBA" id="ARBA00004651"/>
    </source>
</evidence>
<dbReference type="EMBL" id="JBAKBA010000010">
    <property type="protein sequence ID" value="MEL0658694.1"/>
    <property type="molecule type" value="Genomic_DNA"/>
</dbReference>
<feature type="transmembrane region" description="Helical" evidence="8">
    <location>
        <begin position="287"/>
        <end position="308"/>
    </location>
</feature>
<organism evidence="9 10">
    <name type="scientific">Psychromonas arctica</name>
    <dbReference type="NCBI Taxonomy" id="168275"/>
    <lineage>
        <taxon>Bacteria</taxon>
        <taxon>Pseudomonadati</taxon>
        <taxon>Pseudomonadota</taxon>
        <taxon>Gammaproteobacteria</taxon>
        <taxon>Alteromonadales</taxon>
        <taxon>Psychromonadaceae</taxon>
        <taxon>Psychromonas</taxon>
    </lineage>
</organism>
<dbReference type="CDD" id="cd06550">
    <property type="entry name" value="TM_ABC_iron-siderophores_like"/>
    <property type="match status" value="1"/>
</dbReference>
<feature type="transmembrane region" description="Helical" evidence="8">
    <location>
        <begin position="105"/>
        <end position="123"/>
    </location>
</feature>
<keyword evidence="10" id="KW-1185">Reference proteome</keyword>
<evidence type="ECO:0000256" key="5">
    <source>
        <dbReference type="ARBA" id="ARBA00022692"/>
    </source>
</evidence>
<feature type="transmembrane region" description="Helical" evidence="8">
    <location>
        <begin position="205"/>
        <end position="222"/>
    </location>
</feature>
<dbReference type="RefSeq" id="WP_341627336.1">
    <property type="nucleotide sequence ID" value="NZ_JBAKBA010000010.1"/>
</dbReference>
<dbReference type="Gene3D" id="1.10.3470.10">
    <property type="entry name" value="ABC transporter involved in vitamin B12 uptake, BtuC"/>
    <property type="match status" value="1"/>
</dbReference>
<dbReference type="Proteomes" id="UP001366060">
    <property type="component" value="Unassembled WGS sequence"/>
</dbReference>
<feature type="transmembrane region" description="Helical" evidence="8">
    <location>
        <begin position="315"/>
        <end position="336"/>
    </location>
</feature>
<keyword evidence="5 8" id="KW-0812">Transmembrane</keyword>
<reference evidence="9 10" key="1">
    <citation type="submission" date="2024-02" db="EMBL/GenBank/DDBJ databases">
        <title>Bacteria isolated from the canopy kelp, Nereocystis luetkeana.</title>
        <authorList>
            <person name="Pfister C.A."/>
            <person name="Younker I.T."/>
            <person name="Light S.H."/>
        </authorList>
    </citation>
    <scope>NUCLEOTIDE SEQUENCE [LARGE SCALE GENOMIC DNA]</scope>
    <source>
        <strain evidence="9 10">TI.2.07</strain>
    </source>
</reference>
<evidence type="ECO:0000256" key="6">
    <source>
        <dbReference type="ARBA" id="ARBA00022989"/>
    </source>
</evidence>
<comment type="subcellular location">
    <subcellularLocation>
        <location evidence="1">Cell membrane</location>
        <topology evidence="1">Multi-pass membrane protein</topology>
    </subcellularLocation>
</comment>
<evidence type="ECO:0000256" key="3">
    <source>
        <dbReference type="ARBA" id="ARBA00022448"/>
    </source>
</evidence>
<keyword evidence="6 8" id="KW-1133">Transmembrane helix</keyword>
<name>A0ABU9H9X9_9GAMM</name>
<feature type="transmembrane region" description="Helical" evidence="8">
    <location>
        <begin position="156"/>
        <end position="177"/>
    </location>
</feature>
<evidence type="ECO:0000313" key="9">
    <source>
        <dbReference type="EMBL" id="MEL0658694.1"/>
    </source>
</evidence>
<evidence type="ECO:0000256" key="2">
    <source>
        <dbReference type="ARBA" id="ARBA00007935"/>
    </source>
</evidence>
<accession>A0ABU9H9X9</accession>
<dbReference type="PANTHER" id="PTHR30472">
    <property type="entry name" value="FERRIC ENTEROBACTIN TRANSPORT SYSTEM PERMEASE PROTEIN"/>
    <property type="match status" value="1"/>
</dbReference>
<sequence>MIANTSHSSRTPTPKPTRAILGRAFVFTLALALIFFTLFIGHGIANNLQGIWQLIIGEADKYQSIVVWHWRASRLFGALIIGAALGISGAVFQSLVRNPLGSPDITGFNVGAFTGVLIAIALFGNLYWYSVIGALIGGLGAAVLVYLFAYRDGHSGFRLIIVGIAISATLTAFNQWLSLTVSLETAMTAALWSAGSLNGMTWSRIMPATLLILVLIGLSMLLNTRMKLLEMGDDTAAALGISVNKTRLVLMLVGVSLTAVTTAITGPISFISLAAPQIARRLHPQRHITLFGSALVGALLLTSADFIAQHGWQNTTLPVGLVTISLGGLYLVYLIIREGK</sequence>
<evidence type="ECO:0000256" key="8">
    <source>
        <dbReference type="SAM" id="Phobius"/>
    </source>
</evidence>
<comment type="similarity">
    <text evidence="2">Belongs to the binding-protein-dependent transport system permease family. FecCD subfamily.</text>
</comment>
<evidence type="ECO:0000256" key="4">
    <source>
        <dbReference type="ARBA" id="ARBA00022475"/>
    </source>
</evidence>
<evidence type="ECO:0000256" key="7">
    <source>
        <dbReference type="ARBA" id="ARBA00023136"/>
    </source>
</evidence>
<gene>
    <name evidence="9" type="ORF">V6255_06015</name>
</gene>
<dbReference type="SUPFAM" id="SSF81345">
    <property type="entry name" value="ABC transporter involved in vitamin B12 uptake, BtuC"/>
    <property type="match status" value="1"/>
</dbReference>
<feature type="transmembrane region" description="Helical" evidence="8">
    <location>
        <begin position="129"/>
        <end position="149"/>
    </location>
</feature>
<evidence type="ECO:0000313" key="10">
    <source>
        <dbReference type="Proteomes" id="UP001366060"/>
    </source>
</evidence>
<comment type="caution">
    <text evidence="9">The sequence shown here is derived from an EMBL/GenBank/DDBJ whole genome shotgun (WGS) entry which is preliminary data.</text>
</comment>